<dbReference type="HOGENOM" id="CLU_558072_0_0_1"/>
<dbReference type="GO" id="GO:0005576">
    <property type="term" value="C:extracellular region"/>
    <property type="evidence" value="ECO:0007669"/>
    <property type="project" value="InterPro"/>
</dbReference>
<name>K1Q7I1_MAGGI</name>
<dbReference type="GO" id="GO:0006869">
    <property type="term" value="P:lipid transport"/>
    <property type="evidence" value="ECO:0007669"/>
    <property type="project" value="InterPro"/>
</dbReference>
<dbReference type="Pfam" id="PF05461">
    <property type="entry name" value="ApoL"/>
    <property type="match status" value="1"/>
</dbReference>
<dbReference type="GO" id="GO:0008289">
    <property type="term" value="F:lipid binding"/>
    <property type="evidence" value="ECO:0007669"/>
    <property type="project" value="InterPro"/>
</dbReference>
<dbReference type="GO" id="GO:0016020">
    <property type="term" value="C:membrane"/>
    <property type="evidence" value="ECO:0007669"/>
    <property type="project" value="TreeGrafter"/>
</dbReference>
<dbReference type="PANTHER" id="PTHR14096:SF28">
    <property type="entry name" value="APOLIPOPROTEIN L, 1-RELATED"/>
    <property type="match status" value="1"/>
</dbReference>
<gene>
    <name evidence="2" type="ORF">CGI_10002758</name>
</gene>
<reference evidence="2" key="1">
    <citation type="journal article" date="2012" name="Nature">
        <title>The oyster genome reveals stress adaptation and complexity of shell formation.</title>
        <authorList>
            <person name="Zhang G."/>
            <person name="Fang X."/>
            <person name="Guo X."/>
            <person name="Li L."/>
            <person name="Luo R."/>
            <person name="Xu F."/>
            <person name="Yang P."/>
            <person name="Zhang L."/>
            <person name="Wang X."/>
            <person name="Qi H."/>
            <person name="Xiong Z."/>
            <person name="Que H."/>
            <person name="Xie Y."/>
            <person name="Holland P.W."/>
            <person name="Paps J."/>
            <person name="Zhu Y."/>
            <person name="Wu F."/>
            <person name="Chen Y."/>
            <person name="Wang J."/>
            <person name="Peng C."/>
            <person name="Meng J."/>
            <person name="Yang L."/>
            <person name="Liu J."/>
            <person name="Wen B."/>
            <person name="Zhang N."/>
            <person name="Huang Z."/>
            <person name="Zhu Q."/>
            <person name="Feng Y."/>
            <person name="Mount A."/>
            <person name="Hedgecock D."/>
            <person name="Xu Z."/>
            <person name="Liu Y."/>
            <person name="Domazet-Loso T."/>
            <person name="Du Y."/>
            <person name="Sun X."/>
            <person name="Zhang S."/>
            <person name="Liu B."/>
            <person name="Cheng P."/>
            <person name="Jiang X."/>
            <person name="Li J."/>
            <person name="Fan D."/>
            <person name="Wang W."/>
            <person name="Fu W."/>
            <person name="Wang T."/>
            <person name="Wang B."/>
            <person name="Zhang J."/>
            <person name="Peng Z."/>
            <person name="Li Y."/>
            <person name="Li N."/>
            <person name="Wang J."/>
            <person name="Chen M."/>
            <person name="He Y."/>
            <person name="Tan F."/>
            <person name="Song X."/>
            <person name="Zheng Q."/>
            <person name="Huang R."/>
            <person name="Yang H."/>
            <person name="Du X."/>
            <person name="Chen L."/>
            <person name="Yang M."/>
            <person name="Gaffney P.M."/>
            <person name="Wang S."/>
            <person name="Luo L."/>
            <person name="She Z."/>
            <person name="Ming Y."/>
            <person name="Huang W."/>
            <person name="Zhang S."/>
            <person name="Huang B."/>
            <person name="Zhang Y."/>
            <person name="Qu T."/>
            <person name="Ni P."/>
            <person name="Miao G."/>
            <person name="Wang J."/>
            <person name="Wang Q."/>
            <person name="Steinberg C.E."/>
            <person name="Wang H."/>
            <person name="Li N."/>
            <person name="Qian L."/>
            <person name="Zhang G."/>
            <person name="Li Y."/>
            <person name="Yang H."/>
            <person name="Liu X."/>
            <person name="Wang J."/>
            <person name="Yin Y."/>
            <person name="Wang J."/>
        </authorList>
    </citation>
    <scope>NUCLEOTIDE SEQUENCE [LARGE SCALE GENOMIC DNA]</scope>
    <source>
        <strain evidence="2">05x7-T-G4-1.051#20</strain>
    </source>
</reference>
<keyword evidence="2" id="KW-0449">Lipoprotein</keyword>
<organism evidence="2">
    <name type="scientific">Magallana gigas</name>
    <name type="common">Pacific oyster</name>
    <name type="synonym">Crassostrea gigas</name>
    <dbReference type="NCBI Taxonomy" id="29159"/>
    <lineage>
        <taxon>Eukaryota</taxon>
        <taxon>Metazoa</taxon>
        <taxon>Spiralia</taxon>
        <taxon>Lophotrochozoa</taxon>
        <taxon>Mollusca</taxon>
        <taxon>Bivalvia</taxon>
        <taxon>Autobranchia</taxon>
        <taxon>Pteriomorphia</taxon>
        <taxon>Ostreida</taxon>
        <taxon>Ostreoidea</taxon>
        <taxon>Ostreidae</taxon>
        <taxon>Magallana</taxon>
    </lineage>
</organism>
<dbReference type="InParanoid" id="K1Q7I1"/>
<dbReference type="AlphaFoldDB" id="K1Q7I1"/>
<dbReference type="EMBL" id="JH815651">
    <property type="protein sequence ID" value="EKC24805.1"/>
    <property type="molecule type" value="Genomic_DNA"/>
</dbReference>
<protein>
    <submittedName>
        <fullName evidence="2">Apolipoprotein L3</fullName>
    </submittedName>
</protein>
<dbReference type="PANTHER" id="PTHR14096">
    <property type="entry name" value="APOLIPOPROTEIN L"/>
    <property type="match status" value="1"/>
</dbReference>
<comment type="similarity">
    <text evidence="1">Belongs to the apolipoprotein L family.</text>
</comment>
<proteinExistence type="inferred from homology"/>
<dbReference type="GO" id="GO:0042157">
    <property type="term" value="P:lipoprotein metabolic process"/>
    <property type="evidence" value="ECO:0007669"/>
    <property type="project" value="InterPro"/>
</dbReference>
<dbReference type="InterPro" id="IPR008405">
    <property type="entry name" value="ApoL"/>
</dbReference>
<evidence type="ECO:0000256" key="1">
    <source>
        <dbReference type="ARBA" id="ARBA00010090"/>
    </source>
</evidence>
<accession>K1Q7I1</accession>
<evidence type="ECO:0000313" key="2">
    <source>
        <dbReference type="EMBL" id="EKC24805.1"/>
    </source>
</evidence>
<sequence length="489" mass="54674">MACCPPSSRHGLHQHYKHIPEKNKLIYQRDDTPWPGGLSDDYKHINDILAEEGRQLELLLGGKGTLAKCISKDVFGNEDVELPMSFPENDFELSLQIAADWTGFPIYIFQNSKENCSWEITTPTTYVKAKNCRYFITLFLQKENGREYVDRITSKTGCNCMLAPPYVARKVEVSENQEIGKNKRHRPLITFFPVNPPENWFCDDVRREMNIIPIHSELRLVMERTDMEDHFRIFYDTNLSKSTLTTAKLALDMWMRCNMALEILCSEIIDELEGRRRNVNISTIVGSSVGIAGSALAIAGVIAAPFTAGVSLGLTVGGAVIGSLSGVTVVGATVTEVVLNRDANAKFERYYMNFRERSRVLEDSLKKLQKLIQVIQERTMHTDDANGVDATALQVAAGTLSMIRGVPIAVARVVLRAASFADIVLPPLTAVLDVGFLVFSVYNLVKGSKTNVTEKLRSFRSVLRASRTQLSIMAYGNKIKHLQNPMYGK</sequence>